<dbReference type="GO" id="GO:0030674">
    <property type="term" value="F:protein-macromolecule adaptor activity"/>
    <property type="evidence" value="ECO:0007669"/>
    <property type="project" value="TreeGrafter"/>
</dbReference>
<dbReference type="InterPro" id="IPR017907">
    <property type="entry name" value="Znf_RING_CS"/>
</dbReference>
<evidence type="ECO:0000256" key="3">
    <source>
        <dbReference type="ARBA" id="ARBA00022833"/>
    </source>
</evidence>
<feature type="coiled-coil region" evidence="4">
    <location>
        <begin position="816"/>
        <end position="850"/>
    </location>
</feature>
<dbReference type="EMBL" id="HBKO01003592">
    <property type="protein sequence ID" value="CAE2196454.1"/>
    <property type="molecule type" value="Transcribed_RNA"/>
</dbReference>
<dbReference type="PROSITE" id="PS00518">
    <property type="entry name" value="ZF_RING_1"/>
    <property type="match status" value="1"/>
</dbReference>
<dbReference type="GO" id="GO:0008270">
    <property type="term" value="F:zinc ion binding"/>
    <property type="evidence" value="ECO:0007669"/>
    <property type="project" value="UniProtKB-KW"/>
</dbReference>
<feature type="domain" description="Pep3/Vps18 beta-propeller" evidence="5">
    <location>
        <begin position="4"/>
        <end position="332"/>
    </location>
</feature>
<dbReference type="GO" id="GO:0005768">
    <property type="term" value="C:endosome"/>
    <property type="evidence" value="ECO:0007669"/>
    <property type="project" value="TreeGrafter"/>
</dbReference>
<dbReference type="PANTHER" id="PTHR23323:SF26">
    <property type="entry name" value="VACUOLAR PROTEIN SORTING-ASSOCIATED PROTEIN 18 HOMOLOG"/>
    <property type="match status" value="1"/>
</dbReference>
<evidence type="ECO:0000256" key="2">
    <source>
        <dbReference type="ARBA" id="ARBA00022771"/>
    </source>
</evidence>
<keyword evidence="3" id="KW-0862">Zinc</keyword>
<evidence type="ECO:0000256" key="1">
    <source>
        <dbReference type="ARBA" id="ARBA00022723"/>
    </source>
</evidence>
<dbReference type="GO" id="GO:0048284">
    <property type="term" value="P:organelle fusion"/>
    <property type="evidence" value="ECO:0007669"/>
    <property type="project" value="TreeGrafter"/>
</dbReference>
<evidence type="ECO:0000256" key="4">
    <source>
        <dbReference type="SAM" id="Coils"/>
    </source>
</evidence>
<dbReference type="GO" id="GO:0030897">
    <property type="term" value="C:HOPS complex"/>
    <property type="evidence" value="ECO:0007669"/>
    <property type="project" value="TreeGrafter"/>
</dbReference>
<organism evidence="6">
    <name type="scientific">Prymnesium polylepis</name>
    <dbReference type="NCBI Taxonomy" id="72548"/>
    <lineage>
        <taxon>Eukaryota</taxon>
        <taxon>Haptista</taxon>
        <taxon>Haptophyta</taxon>
        <taxon>Prymnesiophyceae</taxon>
        <taxon>Prymnesiales</taxon>
        <taxon>Prymnesiaceae</taxon>
        <taxon>Prymnesium</taxon>
    </lineage>
</organism>
<gene>
    <name evidence="6" type="ORF">CPOL0286_LOCUS1808</name>
</gene>
<evidence type="ECO:0000313" key="6">
    <source>
        <dbReference type="EMBL" id="CAE2196454.1"/>
    </source>
</evidence>
<accession>A0A7S4HE20</accession>
<name>A0A7S4HE20_9EUKA</name>
<dbReference type="PANTHER" id="PTHR23323">
    <property type="entry name" value="VACUOLAR PROTEIN SORTING-ASSOCIATED PROTEIN"/>
    <property type="match status" value="1"/>
</dbReference>
<proteinExistence type="predicted"/>
<dbReference type="InterPro" id="IPR007810">
    <property type="entry name" value="Pep3/Vps18_beta-prop"/>
</dbReference>
<dbReference type="GO" id="GO:0006904">
    <property type="term" value="P:vesicle docking involved in exocytosis"/>
    <property type="evidence" value="ECO:0007669"/>
    <property type="project" value="TreeGrafter"/>
</dbReference>
<keyword evidence="4" id="KW-0175">Coiled coil</keyword>
<protein>
    <recommendedName>
        <fullName evidence="5">Pep3/Vps18 beta-propeller domain-containing protein</fullName>
    </recommendedName>
</protein>
<reference evidence="6" key="1">
    <citation type="submission" date="2021-01" db="EMBL/GenBank/DDBJ databases">
        <authorList>
            <person name="Corre E."/>
            <person name="Pelletier E."/>
            <person name="Niang G."/>
            <person name="Scheremetjew M."/>
            <person name="Finn R."/>
            <person name="Kale V."/>
            <person name="Holt S."/>
            <person name="Cochrane G."/>
            <person name="Meng A."/>
            <person name="Brown T."/>
            <person name="Cohen L."/>
        </authorList>
    </citation>
    <scope>NUCLEOTIDE SEQUENCE</scope>
    <source>
        <strain evidence="6">UIO037</strain>
    </source>
</reference>
<dbReference type="GO" id="GO:0007032">
    <property type="term" value="P:endosome organization"/>
    <property type="evidence" value="ECO:0007669"/>
    <property type="project" value="TreeGrafter"/>
</dbReference>
<keyword evidence="1" id="KW-0479">Metal-binding</keyword>
<evidence type="ECO:0000259" key="5">
    <source>
        <dbReference type="Pfam" id="PF05131"/>
    </source>
</evidence>
<sequence>MGSVTSLSASNGSLFVGTASGVIVRIGVVSGDYQEMELPSSQRGAPAHALFADPHSASALIVALPSAENYYFFKGKQRHLTKLKGVRITAVAWLKLEPSKPDVRELVIGDAKGVLYEAVIEPSRTRSVRQLRLLSPPSPICGLHLEVFPSSAGNENKMLLIAATLKRYHEFVGGPSLDALFSEATHAGDNCLQHQYPLMSMGNDLLVGNLAIFRRSNGIAAAFACVCGGQLAHGDLIFSHQSESIIVHSSIVCCQVDNGASSKRVSPSDGPISLALTEFHFVLLYSTCIRAISRLNKKVVCCAVPPQNWPAGAPLCGFAHDVSKGAFWVWGSAGLLRVRVTREERHVWRLHLEAADFAAALSYCSPTELIQRDVVLAAQADHVFRERQFELAATQYAKTQQSVEEIALKFVTVSQGDALKVYLLHKLDLVDDSDTAQLAMLCIWLIDVYLHLLMSAADCAAATAVASEFREFLTDKRRNINRLTAYALIAAQGHVEESLHVATLCADWERVIMLHVEQRQCQEIFTLLSSMISGDSFADVISNRQLEAGRLIEKFSPQLSLLAPARLVEVWMRASSCLEPTKLLSAVMSYEMQLKHPHADNIGCHGISTHRGIQYLQHCVDAMGCETPVMWNCLVLLHAKHSQDQTLLTCLGGVRWAASDIPALRDKVCFEAGNFDANESDSLGVELLTEMGYDPQYALEMCHEFRRHEGSIMIYQSCRMHHDAVQLALQHGRIDLAKRSAEMVVAQPLRRVLWLKIIRYFVACCDDLCAVGDVLDLMEESRLQKEQPLLQLEDLLSVLPEFMLIDDVQRPVCTALTGYADRMEELRNEIDEAACAAAKLRDDVQRLERRQISALHRCCDCKEIMPLDVLSCCAQQLKCVQHVAFPCHHAFCIKCIGTSKAQAQSVEDSLSECFLCGIGMVDSVSKPFISSLAGNVQSRWQINPSQ</sequence>
<dbReference type="AlphaFoldDB" id="A0A7S4HE20"/>
<dbReference type="GO" id="GO:0007033">
    <property type="term" value="P:vacuole organization"/>
    <property type="evidence" value="ECO:0007669"/>
    <property type="project" value="TreeGrafter"/>
</dbReference>
<keyword evidence="2" id="KW-0863">Zinc-finger</keyword>
<dbReference type="Pfam" id="PF05131">
    <property type="entry name" value="Pep3_Vps18"/>
    <property type="match status" value="1"/>
</dbReference>